<sequence length="358" mass="40198">MDKVLNLLSMVANEKGLDFEEVKEAFKRSIIKTAKKILGDIDVDVELDENGELKIYQNFTVVNDDRALEEPEKYLYLDEAKEFDENASIGDKLRAELDLSKLGRSGAMALQREFEREITRLLENEIYRKLISKLNTIVSGEVVKVDSEENTWVELEGVKGVLPRRNRIKGEKFEVGDVLKALLKYVHFDNKKGITIELSRTAPKFLEKLIENAVPEVRDGIIKIHGSARIPGVRSKVAVSSLNPKIEPIGTIIGKNGVRINAISNELHGENIDVIEYSSKPEIFVARALSPAIVKNVKIDEKNGIAYVEVDPNEKAKAIGKNGVNITLASMLTKYKIELKEPQEKSNDTSKLENLFKI</sequence>
<dbReference type="EMBL" id="CP027432">
    <property type="protein sequence ID" value="QCI27713.1"/>
    <property type="molecule type" value="Genomic_DNA"/>
</dbReference>
<keyword evidence="6 7" id="KW-0804">Transcription</keyword>
<dbReference type="InterPro" id="IPR058582">
    <property type="entry name" value="KH_NusA_2nd"/>
</dbReference>
<evidence type="ECO:0000256" key="1">
    <source>
        <dbReference type="ARBA" id="ARBA00022472"/>
    </source>
</evidence>
<dbReference type="GO" id="GO:0031564">
    <property type="term" value="P:transcription antitermination"/>
    <property type="evidence" value="ECO:0007669"/>
    <property type="project" value="UniProtKB-UniRule"/>
</dbReference>
<dbReference type="SUPFAM" id="SSF54814">
    <property type="entry name" value="Prokaryotic type KH domain (KH-domain type II)"/>
    <property type="match status" value="2"/>
</dbReference>
<dbReference type="PANTHER" id="PTHR22648">
    <property type="entry name" value="TRANSCRIPTION TERMINATION FACTOR NUSA"/>
    <property type="match status" value="1"/>
</dbReference>
<dbReference type="EMBL" id="RJVK01000002">
    <property type="protein sequence ID" value="ROR40111.1"/>
    <property type="molecule type" value="Genomic_DNA"/>
</dbReference>
<dbReference type="Pfam" id="PF26594">
    <property type="entry name" value="KH_NusA_2nd"/>
    <property type="match status" value="1"/>
</dbReference>
<dbReference type="SUPFAM" id="SSF50249">
    <property type="entry name" value="Nucleic acid-binding proteins"/>
    <property type="match status" value="1"/>
</dbReference>
<dbReference type="Proteomes" id="UP000272781">
    <property type="component" value="Unassembled WGS sequence"/>
</dbReference>
<dbReference type="Gene3D" id="3.30.1480.10">
    <property type="entry name" value="NusA, N-terminal domain"/>
    <property type="match status" value="1"/>
</dbReference>
<dbReference type="InterPro" id="IPR025249">
    <property type="entry name" value="TF_NusA_KH_1st"/>
</dbReference>
<evidence type="ECO:0000313" key="10">
    <source>
        <dbReference type="EMBL" id="ROR40111.1"/>
    </source>
</evidence>
<dbReference type="InterPro" id="IPR009019">
    <property type="entry name" value="KH_sf_prok-type"/>
</dbReference>
<reference evidence="12" key="1">
    <citation type="submission" date="2018-03" db="EMBL/GenBank/DDBJ databases">
        <title>A comparative analysis of the Nautiliaceae.</title>
        <authorList>
            <person name="Grosche A."/>
            <person name="Smedile F."/>
            <person name="Vetriani C."/>
        </authorList>
    </citation>
    <scope>NUCLEOTIDE SEQUENCE [LARGE SCALE GENOMIC DNA]</scope>
    <source>
        <strain evidence="12">TB6</strain>
    </source>
</reference>
<name>A0AAJ4RCZ3_9BACT</name>
<dbReference type="CDD" id="cd22529">
    <property type="entry name" value="KH-II_NusA_rpt2"/>
    <property type="match status" value="1"/>
</dbReference>
<evidence type="ECO:0000256" key="2">
    <source>
        <dbReference type="ARBA" id="ARBA00022490"/>
    </source>
</evidence>
<dbReference type="Proteomes" id="UP000298805">
    <property type="component" value="Chromosome"/>
</dbReference>
<dbReference type="CDD" id="cd02134">
    <property type="entry name" value="KH-II_NusA_rpt1"/>
    <property type="match status" value="1"/>
</dbReference>
<dbReference type="InterPro" id="IPR036555">
    <property type="entry name" value="NusA_N_sf"/>
</dbReference>
<dbReference type="PANTHER" id="PTHR22648:SF0">
    <property type="entry name" value="TRANSCRIPTION TERMINATION_ANTITERMINATION PROTEIN NUSA"/>
    <property type="match status" value="1"/>
</dbReference>
<keyword evidence="3 7" id="KW-0889">Transcription antitermination</keyword>
<dbReference type="Gene3D" id="2.40.50.140">
    <property type="entry name" value="Nucleic acid-binding proteins"/>
    <property type="match status" value="1"/>
</dbReference>
<dbReference type="InterPro" id="IPR012340">
    <property type="entry name" value="NA-bd_OB-fold"/>
</dbReference>
<dbReference type="AlphaFoldDB" id="A0AAJ4RCZ3"/>
<evidence type="ECO:0000313" key="12">
    <source>
        <dbReference type="Proteomes" id="UP000298805"/>
    </source>
</evidence>
<evidence type="ECO:0000256" key="4">
    <source>
        <dbReference type="ARBA" id="ARBA00022884"/>
    </source>
</evidence>
<dbReference type="InterPro" id="IPR010213">
    <property type="entry name" value="TF_NusA"/>
</dbReference>
<evidence type="ECO:0000256" key="6">
    <source>
        <dbReference type="ARBA" id="ARBA00023163"/>
    </source>
</evidence>
<accession>A0AAJ4RCZ3</accession>
<evidence type="ECO:0000313" key="11">
    <source>
        <dbReference type="Proteomes" id="UP000272781"/>
    </source>
</evidence>
<keyword evidence="12" id="KW-1185">Reference proteome</keyword>
<keyword evidence="1 7" id="KW-0806">Transcription termination</keyword>
<evidence type="ECO:0000256" key="7">
    <source>
        <dbReference type="HAMAP-Rule" id="MF_00945"/>
    </source>
</evidence>
<dbReference type="Pfam" id="PF08529">
    <property type="entry name" value="NusA_N"/>
    <property type="match status" value="1"/>
</dbReference>
<dbReference type="PROSITE" id="PS50126">
    <property type="entry name" value="S1"/>
    <property type="match status" value="1"/>
</dbReference>
<dbReference type="SUPFAM" id="SSF69705">
    <property type="entry name" value="Transcription factor NusA, N-terminal domain"/>
    <property type="match status" value="1"/>
</dbReference>
<dbReference type="HAMAP" id="MF_00945_B">
    <property type="entry name" value="NusA_B"/>
    <property type="match status" value="1"/>
</dbReference>
<dbReference type="NCBIfam" id="TIGR01953">
    <property type="entry name" value="NusA"/>
    <property type="match status" value="1"/>
</dbReference>
<evidence type="ECO:0000256" key="5">
    <source>
        <dbReference type="ARBA" id="ARBA00023015"/>
    </source>
</evidence>
<keyword evidence="2 7" id="KW-0963">Cytoplasm</keyword>
<dbReference type="GO" id="GO:0003700">
    <property type="term" value="F:DNA-binding transcription factor activity"/>
    <property type="evidence" value="ECO:0007669"/>
    <property type="project" value="InterPro"/>
</dbReference>
<protein>
    <recommendedName>
        <fullName evidence="7">Transcription termination/antitermination protein NusA</fullName>
    </recommendedName>
</protein>
<dbReference type="Gene3D" id="3.30.300.20">
    <property type="match status" value="2"/>
</dbReference>
<comment type="function">
    <text evidence="7">Participates in both transcription termination and antitermination.</text>
</comment>
<evidence type="ECO:0000259" key="8">
    <source>
        <dbReference type="PROSITE" id="PS50126"/>
    </source>
</evidence>
<dbReference type="GO" id="GO:0005829">
    <property type="term" value="C:cytosol"/>
    <property type="evidence" value="ECO:0007669"/>
    <property type="project" value="TreeGrafter"/>
</dbReference>
<evidence type="ECO:0000256" key="3">
    <source>
        <dbReference type="ARBA" id="ARBA00022814"/>
    </source>
</evidence>
<evidence type="ECO:0000313" key="9">
    <source>
        <dbReference type="EMBL" id="QCI27713.1"/>
    </source>
</evidence>
<dbReference type="InterPro" id="IPR030842">
    <property type="entry name" value="TF_NusA_bacterial"/>
</dbReference>
<reference evidence="10 11" key="2">
    <citation type="submission" date="2018-11" db="EMBL/GenBank/DDBJ databases">
        <title>Genomic Encyclopedia of Type Strains, Phase IV (KMG-IV): sequencing the most valuable type-strain genomes for metagenomic binning, comparative biology and taxonomic classification.</title>
        <authorList>
            <person name="Goeker M."/>
        </authorList>
    </citation>
    <scope>NUCLEOTIDE SEQUENCE [LARGE SCALE GENOMIC DNA]</scope>
    <source>
        <strain evidence="10 11">DSM 27783</strain>
    </source>
</reference>
<reference evidence="9" key="3">
    <citation type="submission" date="2019-06" db="EMBL/GenBank/DDBJ databases">
        <title>A comparative analysis of the Nautiliaceae.</title>
        <authorList>
            <person name="Grosche A."/>
            <person name="Smedile F."/>
            <person name="Vetriani C."/>
        </authorList>
    </citation>
    <scope>NUCLEOTIDE SEQUENCE</scope>
    <source>
        <strain evidence="9">TB6</strain>
    </source>
</reference>
<dbReference type="GO" id="GO:0003723">
    <property type="term" value="F:RNA binding"/>
    <property type="evidence" value="ECO:0007669"/>
    <property type="project" value="UniProtKB-UniRule"/>
</dbReference>
<keyword evidence="4 7" id="KW-0694">RNA-binding</keyword>
<proteinExistence type="inferred from homology"/>
<dbReference type="Pfam" id="PF13184">
    <property type="entry name" value="KH_NusA_1st"/>
    <property type="match status" value="1"/>
</dbReference>
<dbReference type="InterPro" id="IPR013735">
    <property type="entry name" value="TF_NusA_N"/>
</dbReference>
<feature type="domain" description="S1 motif" evidence="8">
    <location>
        <begin position="135"/>
        <end position="199"/>
    </location>
</feature>
<comment type="subunit">
    <text evidence="7">Monomer. Binds directly to the core enzyme of the DNA-dependent RNA polymerase and to nascent RNA.</text>
</comment>
<dbReference type="InterPro" id="IPR003029">
    <property type="entry name" value="S1_domain"/>
</dbReference>
<dbReference type="InterPro" id="IPR015946">
    <property type="entry name" value="KH_dom-like_a/b"/>
</dbReference>
<comment type="subcellular location">
    <subcellularLocation>
        <location evidence="7">Cytoplasm</location>
    </subcellularLocation>
</comment>
<organism evidence="10 11">
    <name type="scientific">Caminibacter pacificus</name>
    <dbReference type="NCBI Taxonomy" id="1424653"/>
    <lineage>
        <taxon>Bacteria</taxon>
        <taxon>Pseudomonadati</taxon>
        <taxon>Campylobacterota</taxon>
        <taxon>Epsilonproteobacteria</taxon>
        <taxon>Nautiliales</taxon>
        <taxon>Nautiliaceae</taxon>
        <taxon>Caminibacter</taxon>
    </lineage>
</organism>
<gene>
    <name evidence="7 9" type="primary">nusA</name>
    <name evidence="9" type="ORF">C6V80_01655</name>
    <name evidence="10" type="ORF">EDC58_1096</name>
</gene>
<comment type="similarity">
    <text evidence="7">Belongs to the NusA family.</text>
</comment>
<dbReference type="RefSeq" id="WP_123352495.1">
    <property type="nucleotide sequence ID" value="NZ_CP027432.2"/>
</dbReference>
<keyword evidence="5 7" id="KW-0805">Transcription regulation</keyword>
<dbReference type="GO" id="GO:0006353">
    <property type="term" value="P:DNA-templated transcription termination"/>
    <property type="evidence" value="ECO:0007669"/>
    <property type="project" value="UniProtKB-UniRule"/>
</dbReference>